<name>A0A9X1YQ60_9BURK</name>
<evidence type="ECO:0000313" key="3">
    <source>
        <dbReference type="Proteomes" id="UP001139353"/>
    </source>
</evidence>
<dbReference type="AlphaFoldDB" id="A0A9X1YQ60"/>
<sequence length="508" mass="55846">MTPAIWPRLPGEPALTRRSFAVLGAATLAAVSANAERPSTSASPTAAALLADCDLVQRACEALHPGLHRYNTPSQMRQHFDTLREEFVASASSGDWQARSYLALARLTAAVRCGHTYANFYNQSDAVRRSLFEGANRIPCEFRWLDGRMVVTRDLSVEQRLPLGTQIVGISGVPTRELLQRLMALTRADGSNDAKRIALLEVRGLERYETFDILLALTTAALSPAMSLDIVSADGLPRQVTVAPLSDEQRLAARRVAVDDARAGWRFERLDSKVTVLSMPDWALYRSRWDWKKFIGECFEKLTAAPPRALVLDLRGNEGGLDVGDEILPYLTAEPIEVASPPRLVRYRDVPSDLEPYLDTWDPSFRHWGPDARRVDDRFFSLKGDDGPGGRARILPRKPRFAGRVFVLIGPDNSSATFQFAERARASGLATLVGRTTGGNQRGINGGAFFFLRLPACGLEVDVPLIARFAPGNPPDAGLAPDVEVRTTFESLVDSEDLEMAAVHRLLA</sequence>
<dbReference type="Pfam" id="PF03572">
    <property type="entry name" value="Peptidase_S41"/>
    <property type="match status" value="1"/>
</dbReference>
<dbReference type="PROSITE" id="PS51318">
    <property type="entry name" value="TAT"/>
    <property type="match status" value="1"/>
</dbReference>
<evidence type="ECO:0000259" key="1">
    <source>
        <dbReference type="Pfam" id="PF03572"/>
    </source>
</evidence>
<evidence type="ECO:0000313" key="2">
    <source>
        <dbReference type="EMBL" id="MCK9689380.1"/>
    </source>
</evidence>
<dbReference type="SUPFAM" id="SSF52096">
    <property type="entry name" value="ClpP/crotonase"/>
    <property type="match status" value="1"/>
</dbReference>
<organism evidence="2 3">
    <name type="scientific">Scleromatobacter humisilvae</name>
    <dbReference type="NCBI Taxonomy" id="2897159"/>
    <lineage>
        <taxon>Bacteria</taxon>
        <taxon>Pseudomonadati</taxon>
        <taxon>Pseudomonadota</taxon>
        <taxon>Betaproteobacteria</taxon>
        <taxon>Burkholderiales</taxon>
        <taxon>Sphaerotilaceae</taxon>
        <taxon>Scleromatobacter</taxon>
    </lineage>
</organism>
<accession>A0A9X1YQ60</accession>
<dbReference type="GO" id="GO:0008236">
    <property type="term" value="F:serine-type peptidase activity"/>
    <property type="evidence" value="ECO:0007669"/>
    <property type="project" value="InterPro"/>
</dbReference>
<dbReference type="GO" id="GO:0006508">
    <property type="term" value="P:proteolysis"/>
    <property type="evidence" value="ECO:0007669"/>
    <property type="project" value="InterPro"/>
</dbReference>
<dbReference type="RefSeq" id="WP_275685523.1">
    <property type="nucleotide sequence ID" value="NZ_JAJLJH010000014.1"/>
</dbReference>
<feature type="domain" description="Tail specific protease" evidence="1">
    <location>
        <begin position="275"/>
        <end position="441"/>
    </location>
</feature>
<protein>
    <submittedName>
        <fullName evidence="2">S41 family peptidase</fullName>
    </submittedName>
</protein>
<keyword evidence="3" id="KW-1185">Reference proteome</keyword>
<reference evidence="2" key="1">
    <citation type="submission" date="2021-11" db="EMBL/GenBank/DDBJ databases">
        <title>BS-T2-15 a new species belonging to the Comamonadaceae family isolated from the soil of a French oak forest.</title>
        <authorList>
            <person name="Mieszkin S."/>
            <person name="Alain K."/>
        </authorList>
    </citation>
    <scope>NUCLEOTIDE SEQUENCE</scope>
    <source>
        <strain evidence="2">BS-T2-15</strain>
    </source>
</reference>
<dbReference type="Proteomes" id="UP001139353">
    <property type="component" value="Unassembled WGS sequence"/>
</dbReference>
<proteinExistence type="predicted"/>
<comment type="caution">
    <text evidence="2">The sequence shown here is derived from an EMBL/GenBank/DDBJ whole genome shotgun (WGS) entry which is preliminary data.</text>
</comment>
<dbReference type="InterPro" id="IPR006311">
    <property type="entry name" value="TAT_signal"/>
</dbReference>
<gene>
    <name evidence="2" type="ORF">LPC04_26985</name>
</gene>
<dbReference type="EMBL" id="JAJLJH010000014">
    <property type="protein sequence ID" value="MCK9689380.1"/>
    <property type="molecule type" value="Genomic_DNA"/>
</dbReference>
<dbReference type="InterPro" id="IPR005151">
    <property type="entry name" value="Tail-specific_protease"/>
</dbReference>
<dbReference type="Gene3D" id="3.90.226.10">
    <property type="entry name" value="2-enoyl-CoA Hydratase, Chain A, domain 1"/>
    <property type="match status" value="1"/>
</dbReference>
<dbReference type="InterPro" id="IPR029045">
    <property type="entry name" value="ClpP/crotonase-like_dom_sf"/>
</dbReference>